<keyword evidence="2" id="KW-0677">Repeat</keyword>
<name>A0A1I7WTC3_HETBA</name>
<evidence type="ECO:0000256" key="5">
    <source>
        <dbReference type="PROSITE-ProRule" id="PRU00042"/>
    </source>
</evidence>
<organism evidence="7 8">
    <name type="scientific">Heterorhabditis bacteriophora</name>
    <name type="common">Entomopathogenic nematode worm</name>
    <dbReference type="NCBI Taxonomy" id="37862"/>
    <lineage>
        <taxon>Eukaryota</taxon>
        <taxon>Metazoa</taxon>
        <taxon>Ecdysozoa</taxon>
        <taxon>Nematoda</taxon>
        <taxon>Chromadorea</taxon>
        <taxon>Rhabditida</taxon>
        <taxon>Rhabditina</taxon>
        <taxon>Rhabditomorpha</taxon>
        <taxon>Strongyloidea</taxon>
        <taxon>Heterorhabditidae</taxon>
        <taxon>Heterorhabditis</taxon>
    </lineage>
</organism>
<accession>A0A1I7WTC3</accession>
<evidence type="ECO:0000256" key="1">
    <source>
        <dbReference type="ARBA" id="ARBA00022723"/>
    </source>
</evidence>
<dbReference type="SMART" id="SM00355">
    <property type="entry name" value="ZnF_C2H2"/>
    <property type="match status" value="7"/>
</dbReference>
<feature type="domain" description="C2H2-type" evidence="6">
    <location>
        <begin position="194"/>
        <end position="221"/>
    </location>
</feature>
<evidence type="ECO:0000256" key="4">
    <source>
        <dbReference type="ARBA" id="ARBA00022833"/>
    </source>
</evidence>
<reference evidence="8" key="1">
    <citation type="submission" date="2016-11" db="UniProtKB">
        <authorList>
            <consortium name="WormBaseParasite"/>
        </authorList>
    </citation>
    <scope>IDENTIFICATION</scope>
</reference>
<keyword evidence="3 5" id="KW-0863">Zinc-finger</keyword>
<keyword evidence="7" id="KW-1185">Reference proteome</keyword>
<evidence type="ECO:0000259" key="6">
    <source>
        <dbReference type="PROSITE" id="PS50157"/>
    </source>
</evidence>
<feature type="domain" description="C2H2-type" evidence="6">
    <location>
        <begin position="133"/>
        <end position="162"/>
    </location>
</feature>
<dbReference type="PANTHER" id="PTHR24409">
    <property type="entry name" value="ZINC FINGER PROTEIN 142"/>
    <property type="match status" value="1"/>
</dbReference>
<dbReference type="InterPro" id="IPR013087">
    <property type="entry name" value="Znf_C2H2_type"/>
</dbReference>
<dbReference type="Pfam" id="PF00096">
    <property type="entry name" value="zf-C2H2"/>
    <property type="match status" value="1"/>
</dbReference>
<dbReference type="Pfam" id="PF13894">
    <property type="entry name" value="zf-C2H2_4"/>
    <property type="match status" value="1"/>
</dbReference>
<protein>
    <submittedName>
        <fullName evidence="8">Histone H4 transcription factor</fullName>
    </submittedName>
</protein>
<dbReference type="AlphaFoldDB" id="A0A1I7WTC3"/>
<dbReference type="Proteomes" id="UP000095283">
    <property type="component" value="Unplaced"/>
</dbReference>
<dbReference type="PANTHER" id="PTHR24409:SF295">
    <property type="entry name" value="AZ2-RELATED"/>
    <property type="match status" value="1"/>
</dbReference>
<evidence type="ECO:0000256" key="3">
    <source>
        <dbReference type="ARBA" id="ARBA00022771"/>
    </source>
</evidence>
<keyword evidence="4" id="KW-0862">Zinc</keyword>
<dbReference type="GO" id="GO:0008270">
    <property type="term" value="F:zinc ion binding"/>
    <property type="evidence" value="ECO:0007669"/>
    <property type="project" value="UniProtKB-KW"/>
</dbReference>
<evidence type="ECO:0000313" key="7">
    <source>
        <dbReference type="Proteomes" id="UP000095283"/>
    </source>
</evidence>
<sequence>MDKKDELSAHFDVHLNYYVNDPTRREQDPFHCPILSCIHSASTAIELKRHLSMHMVQAHAQFIGRIMLKVKEEFQHLNSCGFDPSLQIFYDGEVAFCLWDQCNYGFTDISELFSHVTLHIDMLDNDDKCSNEYRCLWEQCFKTFLSKGDLRKHVRHHSGEKYCACPFCGRFFCRPDKLYEHLRRKGFAEEDAVFQCHLCQKNFADERTLINHVRRHLSGRQCPMCGLAVPLPSDLHKHIMVKHTERPRNYACRECGKEFYYEFSCMLCDKKFRWKKQLDKHVLTHDVVIFRFIFESVLKSTMFFRFAYKKCADGYMRLQTRKLVRAELLP</sequence>
<dbReference type="InterPro" id="IPR036236">
    <property type="entry name" value="Znf_C2H2_sf"/>
</dbReference>
<dbReference type="GO" id="GO:0000981">
    <property type="term" value="F:DNA-binding transcription factor activity, RNA polymerase II-specific"/>
    <property type="evidence" value="ECO:0007669"/>
    <property type="project" value="TreeGrafter"/>
</dbReference>
<dbReference type="FunFam" id="3.30.160.60:FF:000072">
    <property type="entry name" value="zinc finger protein 143 isoform X1"/>
    <property type="match status" value="1"/>
</dbReference>
<keyword evidence="1" id="KW-0479">Metal-binding</keyword>
<dbReference type="Gene3D" id="3.30.160.60">
    <property type="entry name" value="Classic Zinc Finger"/>
    <property type="match status" value="3"/>
</dbReference>
<dbReference type="GO" id="GO:0000977">
    <property type="term" value="F:RNA polymerase II transcription regulatory region sequence-specific DNA binding"/>
    <property type="evidence" value="ECO:0007669"/>
    <property type="project" value="TreeGrafter"/>
</dbReference>
<proteinExistence type="predicted"/>
<feature type="domain" description="C2H2-type" evidence="6">
    <location>
        <begin position="263"/>
        <end position="285"/>
    </location>
</feature>
<dbReference type="WBParaSite" id="Hba_08412">
    <property type="protein sequence ID" value="Hba_08412"/>
    <property type="gene ID" value="Hba_08412"/>
</dbReference>
<dbReference type="SUPFAM" id="SSF57667">
    <property type="entry name" value="beta-beta-alpha zinc fingers"/>
    <property type="match status" value="3"/>
</dbReference>
<evidence type="ECO:0000313" key="8">
    <source>
        <dbReference type="WBParaSite" id="Hba_08412"/>
    </source>
</evidence>
<dbReference type="PROSITE" id="PS50157">
    <property type="entry name" value="ZINC_FINGER_C2H2_2"/>
    <property type="match status" value="3"/>
</dbReference>
<dbReference type="GO" id="GO:0005634">
    <property type="term" value="C:nucleus"/>
    <property type="evidence" value="ECO:0007669"/>
    <property type="project" value="TreeGrafter"/>
</dbReference>
<evidence type="ECO:0000256" key="2">
    <source>
        <dbReference type="ARBA" id="ARBA00022737"/>
    </source>
</evidence>
<dbReference type="PROSITE" id="PS00028">
    <property type="entry name" value="ZINC_FINGER_C2H2_1"/>
    <property type="match status" value="4"/>
</dbReference>